<dbReference type="InterPro" id="IPR010520">
    <property type="entry name" value="FrsA-like"/>
</dbReference>
<dbReference type="Gene3D" id="3.40.50.1820">
    <property type="entry name" value="alpha/beta hydrolase"/>
    <property type="match status" value="1"/>
</dbReference>
<comment type="caution">
    <text evidence="2">The sequence shown here is derived from an EMBL/GenBank/DDBJ whole genome shotgun (WGS) entry which is preliminary data.</text>
</comment>
<keyword evidence="3" id="KW-1185">Reference proteome</keyword>
<sequence>MATLHKHFFPDNESFAYEALRAASYTHCGGAELAEVISVCSRIPPGDEKIWLREWQLAGDRAVQAAKASLAKNNRRGAQHAFLRASNYYRTAEFYRRDNVFEDDLSKKLIGLSTETFYSAADLMPYKTKRIQILFEGTTLPGTMMQPDKSDKPRPTIIFNGGFDSTKEEIFYMNGQAALEEGFNVILFDGPGQGEALRKQRLVFRNDWETVITAVVDYALGQPTVIANKVFLMGISMGGYLVGRALCFEHRCAAAIVNDGVYDFGAAFHSQNPGLGRFLLRNGWDATMNALMFQMMRWDTGFKWAILNGMWAFGAKCPVEVLRCVSEYSLEGLVDNIHTPLLVLDAIEDHFLKGQPKALFGKLRGEKEFEQFTAEEGATSHCHMGSLTRLNQAIFDYLLPRVQ</sequence>
<dbReference type="EMBL" id="MOOE01000001">
    <property type="protein sequence ID" value="KAK1539063.1"/>
    <property type="molecule type" value="Genomic_DNA"/>
</dbReference>
<reference evidence="2 3" key="1">
    <citation type="submission" date="2016-10" db="EMBL/GenBank/DDBJ databases">
        <title>The genome sequence of Colletotrichum fioriniae PJ7.</title>
        <authorList>
            <person name="Baroncelli R."/>
        </authorList>
    </citation>
    <scope>NUCLEOTIDE SEQUENCE [LARGE SCALE GENOMIC DNA]</scope>
    <source>
        <strain evidence="2 3">IMI 309622</strain>
    </source>
</reference>
<dbReference type="AlphaFoldDB" id="A0AAI9Z9D7"/>
<protein>
    <submittedName>
        <fullName evidence="2">Uncharacterized protein</fullName>
    </submittedName>
</protein>
<dbReference type="GeneID" id="85332121"/>
<dbReference type="RefSeq" id="XP_060320012.1">
    <property type="nucleotide sequence ID" value="XM_060448574.1"/>
</dbReference>
<name>A0AAI9Z9D7_9PEZI</name>
<dbReference type="Gene3D" id="1.20.1440.110">
    <property type="entry name" value="acylaminoacyl peptidase"/>
    <property type="match status" value="1"/>
</dbReference>
<dbReference type="SUPFAM" id="SSF53474">
    <property type="entry name" value="alpha/beta-Hydrolases"/>
    <property type="match status" value="1"/>
</dbReference>
<gene>
    <name evidence="2" type="ORF">CCOS01_00377</name>
</gene>
<dbReference type="InterPro" id="IPR050261">
    <property type="entry name" value="FrsA_esterase"/>
</dbReference>
<dbReference type="PANTHER" id="PTHR22946:SF12">
    <property type="entry name" value="CONIDIAL PIGMENT BIOSYNTHESIS PROTEIN AYG1 (AFU_ORTHOLOGUE AFUA_2G17550)"/>
    <property type="match status" value="1"/>
</dbReference>
<dbReference type="PANTHER" id="PTHR22946">
    <property type="entry name" value="DIENELACTONE HYDROLASE DOMAIN-CONTAINING PROTEIN-RELATED"/>
    <property type="match status" value="1"/>
</dbReference>
<organism evidence="2 3">
    <name type="scientific">Colletotrichum costaricense</name>
    <dbReference type="NCBI Taxonomy" id="1209916"/>
    <lineage>
        <taxon>Eukaryota</taxon>
        <taxon>Fungi</taxon>
        <taxon>Dikarya</taxon>
        <taxon>Ascomycota</taxon>
        <taxon>Pezizomycotina</taxon>
        <taxon>Sordariomycetes</taxon>
        <taxon>Hypocreomycetidae</taxon>
        <taxon>Glomerellales</taxon>
        <taxon>Glomerellaceae</taxon>
        <taxon>Colletotrichum</taxon>
        <taxon>Colletotrichum acutatum species complex</taxon>
    </lineage>
</organism>
<evidence type="ECO:0000256" key="1">
    <source>
        <dbReference type="ARBA" id="ARBA00022801"/>
    </source>
</evidence>
<evidence type="ECO:0000313" key="3">
    <source>
        <dbReference type="Proteomes" id="UP001240678"/>
    </source>
</evidence>
<dbReference type="Proteomes" id="UP001240678">
    <property type="component" value="Unassembled WGS sequence"/>
</dbReference>
<keyword evidence="1" id="KW-0378">Hydrolase</keyword>
<accession>A0AAI9Z9D7</accession>
<dbReference type="InterPro" id="IPR029058">
    <property type="entry name" value="AB_hydrolase_fold"/>
</dbReference>
<proteinExistence type="predicted"/>
<dbReference type="GO" id="GO:0016787">
    <property type="term" value="F:hydrolase activity"/>
    <property type="evidence" value="ECO:0007669"/>
    <property type="project" value="UniProtKB-KW"/>
</dbReference>
<dbReference type="Pfam" id="PF06500">
    <property type="entry name" value="FrsA-like"/>
    <property type="match status" value="1"/>
</dbReference>
<evidence type="ECO:0000313" key="2">
    <source>
        <dbReference type="EMBL" id="KAK1539063.1"/>
    </source>
</evidence>